<sequence>MRHPWLLARDFNDMISLKERNYRGIEMLRCCEKFKHWIDNNMQHVLQSYYDHLPLFMGTRGFAPIPGRAKPFQFHVEWTKHVGFEKALHDNWTNNVTIVLTVRSLSAAQNNGTRKELSEGGSHYLLKLEAHLKKELREVLDQIETFHMQKSRRDESHLFDLLSMPSWHIGKKFRKENLSRPWGSHDRCAAYLMKLGWQLAIEPNRLWARVLLFKYCEGRELLHLLISTLAAYASNRETAGLEKHVHKYWSDQEGWKWDEFADLLSQPILAQITSIELMEEGVDDNYY</sequence>
<dbReference type="EMBL" id="JAKOGI010000268">
    <property type="protein sequence ID" value="KAJ8438104.1"/>
    <property type="molecule type" value="Genomic_DNA"/>
</dbReference>
<dbReference type="AlphaFoldDB" id="A0A9Q1QDV1"/>
<dbReference type="Proteomes" id="UP001153076">
    <property type="component" value="Unassembled WGS sequence"/>
</dbReference>
<protein>
    <submittedName>
        <fullName evidence="1">Uncharacterized protein</fullName>
    </submittedName>
</protein>
<evidence type="ECO:0000313" key="2">
    <source>
        <dbReference type="Proteomes" id="UP001153076"/>
    </source>
</evidence>
<evidence type="ECO:0000313" key="1">
    <source>
        <dbReference type="EMBL" id="KAJ8438104.1"/>
    </source>
</evidence>
<accession>A0A9Q1QDV1</accession>
<gene>
    <name evidence="1" type="ORF">Cgig2_015361</name>
</gene>
<organism evidence="1 2">
    <name type="scientific">Carnegiea gigantea</name>
    <dbReference type="NCBI Taxonomy" id="171969"/>
    <lineage>
        <taxon>Eukaryota</taxon>
        <taxon>Viridiplantae</taxon>
        <taxon>Streptophyta</taxon>
        <taxon>Embryophyta</taxon>
        <taxon>Tracheophyta</taxon>
        <taxon>Spermatophyta</taxon>
        <taxon>Magnoliopsida</taxon>
        <taxon>eudicotyledons</taxon>
        <taxon>Gunneridae</taxon>
        <taxon>Pentapetalae</taxon>
        <taxon>Caryophyllales</taxon>
        <taxon>Cactineae</taxon>
        <taxon>Cactaceae</taxon>
        <taxon>Cactoideae</taxon>
        <taxon>Echinocereeae</taxon>
        <taxon>Carnegiea</taxon>
    </lineage>
</organism>
<proteinExistence type="predicted"/>
<name>A0A9Q1QDV1_9CARY</name>
<comment type="caution">
    <text evidence="1">The sequence shown here is derived from an EMBL/GenBank/DDBJ whole genome shotgun (WGS) entry which is preliminary data.</text>
</comment>
<reference evidence="1" key="1">
    <citation type="submission" date="2022-04" db="EMBL/GenBank/DDBJ databases">
        <title>Carnegiea gigantea Genome sequencing and assembly v2.</title>
        <authorList>
            <person name="Copetti D."/>
            <person name="Sanderson M.J."/>
            <person name="Burquez A."/>
            <person name="Wojciechowski M.F."/>
        </authorList>
    </citation>
    <scope>NUCLEOTIDE SEQUENCE</scope>
    <source>
        <strain evidence="1">SGP5-SGP5p</strain>
        <tissue evidence="1">Aerial part</tissue>
    </source>
</reference>
<keyword evidence="2" id="KW-1185">Reference proteome</keyword>